<dbReference type="STRING" id="747525.W4KH45"/>
<dbReference type="InParanoid" id="W4KH45"/>
<name>W4KH45_HETIT</name>
<feature type="region of interest" description="Disordered" evidence="1">
    <location>
        <begin position="1"/>
        <end position="23"/>
    </location>
</feature>
<protein>
    <submittedName>
        <fullName evidence="2">Uncharacterized protein</fullName>
    </submittedName>
</protein>
<feature type="compositionally biased region" description="Basic and acidic residues" evidence="1">
    <location>
        <begin position="1"/>
        <end position="13"/>
    </location>
</feature>
<evidence type="ECO:0000313" key="2">
    <source>
        <dbReference type="EMBL" id="ETW85039.1"/>
    </source>
</evidence>
<proteinExistence type="predicted"/>
<dbReference type="HOGENOM" id="CLU_066041_0_0_1"/>
<dbReference type="GeneID" id="20669625"/>
<dbReference type="Proteomes" id="UP000030671">
    <property type="component" value="Unassembled WGS sequence"/>
</dbReference>
<sequence>MRHESEEIPLHDIDEGDMSDGTDLEGDDWYDDSIFGRSPRCIPTPSIPSTSSVQQQEWFPWPNKATFLTHLLLSAPRLRFSHMQQHAILSWARELGANPSTYDTMQRTRAELRHAIGNPTHCECSSSGNVWYLNDIAQSVAEDFANPITRSKMGPLYPEDLQGSMKQVWNAAKLLVYVPDNILTATVRSNGTIYYVDELIQRDHGDLFIAKRWILRAGEHWGLGYRVHRSEQGTLHVATDKIVGVRVSTFKYNVVDILLQNQASPLIFDGERADYQVVCPHPLREKAGQRMVYSVPVIVFIDDVSGNQSKQWNKHFACYISNGLLTREALMEEFHVRFVAASPTATPLEIMQGVRSSME</sequence>
<dbReference type="OrthoDB" id="2689033at2759"/>
<accession>W4KH45</accession>
<evidence type="ECO:0000313" key="3">
    <source>
        <dbReference type="Proteomes" id="UP000030671"/>
    </source>
</evidence>
<dbReference type="AlphaFoldDB" id="W4KH45"/>
<gene>
    <name evidence="2" type="ORF">HETIRDRAFT_308919</name>
</gene>
<dbReference type="EMBL" id="KI925455">
    <property type="protein sequence ID" value="ETW85039.1"/>
    <property type="molecule type" value="Genomic_DNA"/>
</dbReference>
<organism evidence="2 3">
    <name type="scientific">Heterobasidion irregulare (strain TC 32-1)</name>
    <dbReference type="NCBI Taxonomy" id="747525"/>
    <lineage>
        <taxon>Eukaryota</taxon>
        <taxon>Fungi</taxon>
        <taxon>Dikarya</taxon>
        <taxon>Basidiomycota</taxon>
        <taxon>Agaricomycotina</taxon>
        <taxon>Agaricomycetes</taxon>
        <taxon>Russulales</taxon>
        <taxon>Bondarzewiaceae</taxon>
        <taxon>Heterobasidion</taxon>
        <taxon>Heterobasidion annosum species complex</taxon>
    </lineage>
</organism>
<keyword evidence="3" id="KW-1185">Reference proteome</keyword>
<dbReference type="KEGG" id="hir:HETIRDRAFT_308919"/>
<evidence type="ECO:0000256" key="1">
    <source>
        <dbReference type="SAM" id="MobiDB-lite"/>
    </source>
</evidence>
<reference evidence="2 3" key="1">
    <citation type="journal article" date="2012" name="New Phytol.">
        <title>Insight into trade-off between wood decay and parasitism from the genome of a fungal forest pathogen.</title>
        <authorList>
            <person name="Olson A."/>
            <person name="Aerts A."/>
            <person name="Asiegbu F."/>
            <person name="Belbahri L."/>
            <person name="Bouzid O."/>
            <person name="Broberg A."/>
            <person name="Canback B."/>
            <person name="Coutinho P.M."/>
            <person name="Cullen D."/>
            <person name="Dalman K."/>
            <person name="Deflorio G."/>
            <person name="van Diepen L.T."/>
            <person name="Dunand C."/>
            <person name="Duplessis S."/>
            <person name="Durling M."/>
            <person name="Gonthier P."/>
            <person name="Grimwood J."/>
            <person name="Fossdal C.G."/>
            <person name="Hansson D."/>
            <person name="Henrissat B."/>
            <person name="Hietala A."/>
            <person name="Himmelstrand K."/>
            <person name="Hoffmeister D."/>
            <person name="Hogberg N."/>
            <person name="James T.Y."/>
            <person name="Karlsson M."/>
            <person name="Kohler A."/>
            <person name="Kues U."/>
            <person name="Lee Y.H."/>
            <person name="Lin Y.C."/>
            <person name="Lind M."/>
            <person name="Lindquist E."/>
            <person name="Lombard V."/>
            <person name="Lucas S."/>
            <person name="Lunden K."/>
            <person name="Morin E."/>
            <person name="Murat C."/>
            <person name="Park J."/>
            <person name="Raffaello T."/>
            <person name="Rouze P."/>
            <person name="Salamov A."/>
            <person name="Schmutz J."/>
            <person name="Solheim H."/>
            <person name="Stahlberg J."/>
            <person name="Velez H."/>
            <person name="de Vries R.P."/>
            <person name="Wiebenga A."/>
            <person name="Woodward S."/>
            <person name="Yakovlev I."/>
            <person name="Garbelotto M."/>
            <person name="Martin F."/>
            <person name="Grigoriev I.V."/>
            <person name="Stenlid J."/>
        </authorList>
    </citation>
    <scope>NUCLEOTIDE SEQUENCE [LARGE SCALE GENOMIC DNA]</scope>
    <source>
        <strain evidence="2 3">TC 32-1</strain>
    </source>
</reference>
<feature type="compositionally biased region" description="Acidic residues" evidence="1">
    <location>
        <begin position="14"/>
        <end position="23"/>
    </location>
</feature>
<dbReference type="RefSeq" id="XP_009541932.1">
    <property type="nucleotide sequence ID" value="XM_009543637.1"/>
</dbReference>